<organism evidence="2 3">
    <name type="scientific">Brevibacillus centrosporus</name>
    <dbReference type="NCBI Taxonomy" id="54910"/>
    <lineage>
        <taxon>Bacteria</taxon>
        <taxon>Bacillati</taxon>
        <taxon>Bacillota</taxon>
        <taxon>Bacilli</taxon>
        <taxon>Bacillales</taxon>
        <taxon>Paenibacillaceae</taxon>
        <taxon>Brevibacillus</taxon>
    </lineage>
</organism>
<dbReference type="Proteomes" id="UP000198915">
    <property type="component" value="Unassembled WGS sequence"/>
</dbReference>
<feature type="transmembrane region" description="Helical" evidence="1">
    <location>
        <begin position="37"/>
        <end position="58"/>
    </location>
</feature>
<keyword evidence="1" id="KW-0812">Transmembrane</keyword>
<sequence length="105" mass="11296">MKVLLKEPRDISIQGSGAGKAFCLGKVKSKHGGEHTVVLTSCGMGIGMVATLRIILTFSKKAYLKQQKTRKMGISLMPILQAAAIRQDFFHSLTGSASASYGKIR</sequence>
<protein>
    <submittedName>
        <fullName evidence="2">Uncharacterized protein</fullName>
    </submittedName>
</protein>
<keyword evidence="3" id="KW-1185">Reference proteome</keyword>
<keyword evidence="1" id="KW-1133">Transmembrane helix</keyword>
<accession>A0A1I3WHZ2</accession>
<reference evidence="3" key="1">
    <citation type="submission" date="2016-10" db="EMBL/GenBank/DDBJ databases">
        <authorList>
            <person name="Varghese N."/>
            <person name="Submissions S."/>
        </authorList>
    </citation>
    <scope>NUCLEOTIDE SEQUENCE [LARGE SCALE GENOMIC DNA]</scope>
    <source>
        <strain evidence="3">OK042</strain>
    </source>
</reference>
<evidence type="ECO:0000313" key="3">
    <source>
        <dbReference type="Proteomes" id="UP000198915"/>
    </source>
</evidence>
<gene>
    <name evidence="2" type="ORF">SAMN05518846_108137</name>
</gene>
<proteinExistence type="predicted"/>
<dbReference type="EMBL" id="FORT01000008">
    <property type="protein sequence ID" value="SFK07148.1"/>
    <property type="molecule type" value="Genomic_DNA"/>
</dbReference>
<dbReference type="AlphaFoldDB" id="A0A1I3WHZ2"/>
<dbReference type="RefSeq" id="WP_092269290.1">
    <property type="nucleotide sequence ID" value="NZ_FORT01000008.1"/>
</dbReference>
<evidence type="ECO:0000256" key="1">
    <source>
        <dbReference type="SAM" id="Phobius"/>
    </source>
</evidence>
<name>A0A1I3WHZ2_9BACL</name>
<evidence type="ECO:0000313" key="2">
    <source>
        <dbReference type="EMBL" id="SFK07148.1"/>
    </source>
</evidence>
<keyword evidence="1" id="KW-0472">Membrane</keyword>